<geneLocation type="plasmid" evidence="1 2">
    <name>pSAP_1</name>
</geneLocation>
<evidence type="ECO:0008006" key="3">
    <source>
        <dbReference type="Google" id="ProtNLM"/>
    </source>
</evidence>
<reference evidence="2" key="1">
    <citation type="journal article" date="2024" name="FEMS Microbiol. Lett.">
        <title>Genomic insights into Spiroplasma endosymbionts that induce male-killing and protective phenotypes in the pea aphid.</title>
        <authorList>
            <person name="Arai H."/>
            <person name="Legeai F."/>
            <person name="Kageyama D."/>
            <person name="Sugio A."/>
            <person name="Simon J.C."/>
        </authorList>
    </citation>
    <scope>NUCLEOTIDE SEQUENCE [LARGE SCALE GENOMIC DNA]</scope>
    <source>
        <strain evidence="2">sAp269</strain>
        <plasmid evidence="2">pSAP_1</plasmid>
    </source>
</reference>
<keyword evidence="1" id="KW-0614">Plasmid</keyword>
<accession>A0ABN7BZ31</accession>
<name>A0ABN7BZ31_9MOLU</name>
<gene>
    <name evidence="1" type="ORF">SAP269_21590</name>
</gene>
<dbReference type="Proteomes" id="UP001473424">
    <property type="component" value="Plasmid pSAP_1"/>
</dbReference>
<sequence length="80" mass="9648">MFKVEVNTFPTLPYDLNTTTPIGNYIKVDLNIWHDNENIYFKWFLNESSFAAYKSYFDIKLNKIFFNSNNEVVLWKKILQ</sequence>
<proteinExistence type="predicted"/>
<keyword evidence="2" id="KW-1185">Reference proteome</keyword>
<evidence type="ECO:0000313" key="2">
    <source>
        <dbReference type="Proteomes" id="UP001473424"/>
    </source>
</evidence>
<evidence type="ECO:0000313" key="1">
    <source>
        <dbReference type="EMBL" id="BET39570.1"/>
    </source>
</evidence>
<organism evidence="1 2">
    <name type="scientific">Spiroplasma ixodetis</name>
    <dbReference type="NCBI Taxonomy" id="2141"/>
    <lineage>
        <taxon>Bacteria</taxon>
        <taxon>Bacillati</taxon>
        <taxon>Mycoplasmatota</taxon>
        <taxon>Mollicutes</taxon>
        <taxon>Entomoplasmatales</taxon>
        <taxon>Spiroplasmataceae</taxon>
        <taxon>Spiroplasma</taxon>
    </lineage>
</organism>
<dbReference type="EMBL" id="AP028956">
    <property type="protein sequence ID" value="BET39570.1"/>
    <property type="molecule type" value="Genomic_DNA"/>
</dbReference>
<protein>
    <recommendedName>
        <fullName evidence="3">Spiroplasmavirus-related protein</fullName>
    </recommendedName>
</protein>